<dbReference type="EMBL" id="SJPG01000001">
    <property type="protein sequence ID" value="TWT62226.1"/>
    <property type="molecule type" value="Genomic_DNA"/>
</dbReference>
<dbReference type="Proteomes" id="UP000316095">
    <property type="component" value="Unassembled WGS sequence"/>
</dbReference>
<evidence type="ECO:0008006" key="3">
    <source>
        <dbReference type="Google" id="ProtNLM"/>
    </source>
</evidence>
<evidence type="ECO:0000313" key="1">
    <source>
        <dbReference type="EMBL" id="TWT62226.1"/>
    </source>
</evidence>
<gene>
    <name evidence="1" type="ORF">Pan54_29670</name>
</gene>
<accession>A0A5C5XGF7</accession>
<keyword evidence="2" id="KW-1185">Reference proteome</keyword>
<sequence length="143" mass="15407">MIANIFRSLHVLLVSCVVSSGCLVILAGCGQGSGAPTLHQMNGTLTINGKPAPDLNVVMHVEGNRPSSGLTDANGKFTMHYTSTQTGVVAGENYITLSPANGDTELFPVPEEFKEVVERYGEVTKAFKMDIDKDYDNFELNLQ</sequence>
<name>A0A5C5XGF7_9PLAN</name>
<dbReference type="AlphaFoldDB" id="A0A5C5XGF7"/>
<protein>
    <recommendedName>
        <fullName evidence="3">Nickel uptake substrate-specific transmembrane region</fullName>
    </recommendedName>
</protein>
<dbReference type="PROSITE" id="PS51257">
    <property type="entry name" value="PROKAR_LIPOPROTEIN"/>
    <property type="match status" value="1"/>
</dbReference>
<organism evidence="1 2">
    <name type="scientific">Rubinisphaera italica</name>
    <dbReference type="NCBI Taxonomy" id="2527969"/>
    <lineage>
        <taxon>Bacteria</taxon>
        <taxon>Pseudomonadati</taxon>
        <taxon>Planctomycetota</taxon>
        <taxon>Planctomycetia</taxon>
        <taxon>Planctomycetales</taxon>
        <taxon>Planctomycetaceae</taxon>
        <taxon>Rubinisphaera</taxon>
    </lineage>
</organism>
<comment type="caution">
    <text evidence="1">The sequence shown here is derived from an EMBL/GenBank/DDBJ whole genome shotgun (WGS) entry which is preliminary data.</text>
</comment>
<evidence type="ECO:0000313" key="2">
    <source>
        <dbReference type="Proteomes" id="UP000316095"/>
    </source>
</evidence>
<proteinExistence type="predicted"/>
<reference evidence="1 2" key="1">
    <citation type="submission" date="2019-02" db="EMBL/GenBank/DDBJ databases">
        <title>Deep-cultivation of Planctomycetes and their phenomic and genomic characterization uncovers novel biology.</title>
        <authorList>
            <person name="Wiegand S."/>
            <person name="Jogler M."/>
            <person name="Boedeker C."/>
            <person name="Pinto D."/>
            <person name="Vollmers J."/>
            <person name="Rivas-Marin E."/>
            <person name="Kohn T."/>
            <person name="Peeters S.H."/>
            <person name="Heuer A."/>
            <person name="Rast P."/>
            <person name="Oberbeckmann S."/>
            <person name="Bunk B."/>
            <person name="Jeske O."/>
            <person name="Meyerdierks A."/>
            <person name="Storesund J.E."/>
            <person name="Kallscheuer N."/>
            <person name="Luecker S."/>
            <person name="Lage O.M."/>
            <person name="Pohl T."/>
            <person name="Merkel B.J."/>
            <person name="Hornburger P."/>
            <person name="Mueller R.-W."/>
            <person name="Bruemmer F."/>
            <person name="Labrenz M."/>
            <person name="Spormann A.M."/>
            <person name="Op Den Camp H."/>
            <person name="Overmann J."/>
            <person name="Amann R."/>
            <person name="Jetten M.S.M."/>
            <person name="Mascher T."/>
            <person name="Medema M.H."/>
            <person name="Devos D.P."/>
            <person name="Kaster A.-K."/>
            <person name="Ovreas L."/>
            <person name="Rohde M."/>
            <person name="Galperin M.Y."/>
            <person name="Jogler C."/>
        </authorList>
    </citation>
    <scope>NUCLEOTIDE SEQUENCE [LARGE SCALE GENOMIC DNA]</scope>
    <source>
        <strain evidence="1 2">Pan54</strain>
    </source>
</reference>